<evidence type="ECO:0000313" key="3">
    <source>
        <dbReference type="Proteomes" id="UP001185028"/>
    </source>
</evidence>
<feature type="transmembrane region" description="Helical" evidence="1">
    <location>
        <begin position="21"/>
        <end position="40"/>
    </location>
</feature>
<keyword evidence="1" id="KW-0472">Membrane</keyword>
<accession>A0ABU1IXL8</accession>
<evidence type="ECO:0000256" key="1">
    <source>
        <dbReference type="SAM" id="Phobius"/>
    </source>
</evidence>
<dbReference type="Proteomes" id="UP001185028">
    <property type="component" value="Unassembled WGS sequence"/>
</dbReference>
<name>A0ABU1IXL8_9BACL</name>
<evidence type="ECO:0000313" key="2">
    <source>
        <dbReference type="EMBL" id="MDR6244007.1"/>
    </source>
</evidence>
<protein>
    <recommendedName>
        <fullName evidence="4">SAF domain-containing protein</fullName>
    </recommendedName>
</protein>
<comment type="caution">
    <text evidence="2">The sequence shown here is derived from an EMBL/GenBank/DDBJ whole genome shotgun (WGS) entry which is preliminary data.</text>
</comment>
<organism evidence="2 3">
    <name type="scientific">Paenibacillus hunanensis</name>
    <dbReference type="NCBI Taxonomy" id="539262"/>
    <lineage>
        <taxon>Bacteria</taxon>
        <taxon>Bacillati</taxon>
        <taxon>Bacillota</taxon>
        <taxon>Bacilli</taxon>
        <taxon>Bacillales</taxon>
        <taxon>Paenibacillaceae</taxon>
        <taxon>Paenibacillus</taxon>
    </lineage>
</organism>
<reference evidence="2 3" key="1">
    <citation type="submission" date="2023-07" db="EMBL/GenBank/DDBJ databases">
        <title>Genomic Encyclopedia of Type Strains, Phase IV (KMG-IV): sequencing the most valuable type-strain genomes for metagenomic binning, comparative biology and taxonomic classification.</title>
        <authorList>
            <person name="Goeker M."/>
        </authorList>
    </citation>
    <scope>NUCLEOTIDE SEQUENCE [LARGE SCALE GENOMIC DNA]</scope>
    <source>
        <strain evidence="2 3">DSM 22170</strain>
    </source>
</reference>
<keyword evidence="1" id="KW-1133">Transmembrane helix</keyword>
<sequence>MKLQDLLKATRRFVHTHTIGVTGAGIVLLCGISAVSIVVLSEPLQGDTANASSVNTASASVTASSLVNQASGNETSSDLINVPTGEAVPVEVLPDPAATAITSYPTGQMVSNQPGGKRPVTLAIERQVKNDQWLGDKLVIGPKESALTVDMLRKDGGEIGVYLMPPAKPVEVADLYFTVTKAGGEMLANSDYGLVIKALYGDLFIPAETLKASTQQDMNVQLHTDQTIQKPVGAQSTSMKVNVENGAGTLYVTLPIENTSLTTEQLQQLKVQWQSEDGQQQYVNASLTNYNSTYPHGLHFQVKAPGTYTIILPN</sequence>
<dbReference type="RefSeq" id="WP_188775859.1">
    <property type="nucleotide sequence ID" value="NZ_BMMB01000005.1"/>
</dbReference>
<keyword evidence="3" id="KW-1185">Reference proteome</keyword>
<evidence type="ECO:0008006" key="4">
    <source>
        <dbReference type="Google" id="ProtNLM"/>
    </source>
</evidence>
<dbReference type="EMBL" id="JAVDQH010000006">
    <property type="protein sequence ID" value="MDR6244007.1"/>
    <property type="molecule type" value="Genomic_DNA"/>
</dbReference>
<gene>
    <name evidence="2" type="ORF">JOC58_001900</name>
</gene>
<keyword evidence="1" id="KW-0812">Transmembrane</keyword>
<proteinExistence type="predicted"/>